<dbReference type="AlphaFoldDB" id="A0A4Q0T0Q7"/>
<gene>
    <name evidence="2" type="ORF">GRAN_0493</name>
</gene>
<proteinExistence type="predicted"/>
<dbReference type="RefSeq" id="WP_128911396.1">
    <property type="nucleotide sequence ID" value="NZ_RDSM01000001.1"/>
</dbReference>
<protein>
    <recommendedName>
        <fullName evidence="1">DUF6841 domain-containing protein</fullName>
    </recommendedName>
</protein>
<keyword evidence="3" id="KW-1185">Reference proteome</keyword>
<dbReference type="OrthoDB" id="8964216at2"/>
<dbReference type="Pfam" id="PF20795">
    <property type="entry name" value="DUF6841"/>
    <property type="match status" value="1"/>
</dbReference>
<dbReference type="InterPro" id="IPR049219">
    <property type="entry name" value="DUF6841"/>
</dbReference>
<accession>A0A4Q0T0Q7</accession>
<name>A0A4Q0T0Q7_9BACT</name>
<sequence>MTTLTSIRDEIDQWFTEYFNAFIAIGAGKMNPERILLYWGIPLHTSSPKHAKWLNTPQEVVAVLNEMQEVLKKIGYTHTEALDKTITTYNENASRVETIMSRRGSDGAEVDRAAVSFELRRAGNGWIIISTAARPTEATELDKVW</sequence>
<comment type="caution">
    <text evidence="2">The sequence shown here is derived from an EMBL/GenBank/DDBJ whole genome shotgun (WGS) entry which is preliminary data.</text>
</comment>
<feature type="domain" description="DUF6841" evidence="1">
    <location>
        <begin position="9"/>
        <end position="136"/>
    </location>
</feature>
<reference evidence="2 3" key="1">
    <citation type="submission" date="2018-11" db="EMBL/GenBank/DDBJ databases">
        <authorList>
            <person name="Mardanov A.V."/>
            <person name="Ravin N.V."/>
            <person name="Dedysh S.N."/>
        </authorList>
    </citation>
    <scope>NUCLEOTIDE SEQUENCE [LARGE SCALE GENOMIC DNA]</scope>
    <source>
        <strain evidence="2 3">AF10</strain>
    </source>
</reference>
<dbReference type="EMBL" id="RDSM01000001">
    <property type="protein sequence ID" value="RXH57183.1"/>
    <property type="molecule type" value="Genomic_DNA"/>
</dbReference>
<reference evidence="3" key="2">
    <citation type="submission" date="2019-02" db="EMBL/GenBank/DDBJ databases">
        <title>Granulicella sibirica sp. nov., a psychrotolerant acidobacterium isolated from an organic soil layer in forested tundra, West Siberia.</title>
        <authorList>
            <person name="Oshkin I.Y."/>
            <person name="Kulichevskaya I.S."/>
            <person name="Rijpstra W.I.C."/>
            <person name="Sinninghe Damste J.S."/>
            <person name="Rakitin A.L."/>
            <person name="Ravin N.V."/>
            <person name="Dedysh S.N."/>
        </authorList>
    </citation>
    <scope>NUCLEOTIDE SEQUENCE [LARGE SCALE GENOMIC DNA]</scope>
    <source>
        <strain evidence="3">AF10</strain>
    </source>
</reference>
<organism evidence="2 3">
    <name type="scientific">Granulicella sibirica</name>
    <dbReference type="NCBI Taxonomy" id="2479048"/>
    <lineage>
        <taxon>Bacteria</taxon>
        <taxon>Pseudomonadati</taxon>
        <taxon>Acidobacteriota</taxon>
        <taxon>Terriglobia</taxon>
        <taxon>Terriglobales</taxon>
        <taxon>Acidobacteriaceae</taxon>
        <taxon>Granulicella</taxon>
    </lineage>
</organism>
<evidence type="ECO:0000313" key="2">
    <source>
        <dbReference type="EMBL" id="RXH57183.1"/>
    </source>
</evidence>
<evidence type="ECO:0000259" key="1">
    <source>
        <dbReference type="Pfam" id="PF20795"/>
    </source>
</evidence>
<evidence type="ECO:0000313" key="3">
    <source>
        <dbReference type="Proteomes" id="UP000289437"/>
    </source>
</evidence>
<dbReference type="Proteomes" id="UP000289437">
    <property type="component" value="Unassembled WGS sequence"/>
</dbReference>